<dbReference type="Pfam" id="PF17200">
    <property type="entry name" value="sCache_2"/>
    <property type="match status" value="1"/>
</dbReference>
<dbReference type="Proteomes" id="UP000327424">
    <property type="component" value="Chromosome"/>
</dbReference>
<organism evidence="8 9">
    <name type="scientific">Moritella marina ATCC 15381</name>
    <dbReference type="NCBI Taxonomy" id="1202962"/>
    <lineage>
        <taxon>Bacteria</taxon>
        <taxon>Pseudomonadati</taxon>
        <taxon>Pseudomonadota</taxon>
        <taxon>Gammaproteobacteria</taxon>
        <taxon>Alteromonadales</taxon>
        <taxon>Moritellaceae</taxon>
        <taxon>Moritella</taxon>
    </lineage>
</organism>
<evidence type="ECO:0000256" key="5">
    <source>
        <dbReference type="ARBA" id="ARBA00023136"/>
    </source>
</evidence>
<dbReference type="OrthoDB" id="2489132at2"/>
<protein>
    <submittedName>
        <fullName evidence="8">Chemotaxis protein</fullName>
    </submittedName>
</protein>
<keyword evidence="2" id="KW-1003">Cell membrane</keyword>
<dbReference type="EMBL" id="CP044399">
    <property type="protein sequence ID" value="QFI39259.1"/>
    <property type="molecule type" value="Genomic_DNA"/>
</dbReference>
<dbReference type="GO" id="GO:0005886">
    <property type="term" value="C:plasma membrane"/>
    <property type="evidence" value="ECO:0007669"/>
    <property type="project" value="UniProtKB-SubCell"/>
</dbReference>
<evidence type="ECO:0000259" key="7">
    <source>
        <dbReference type="SMART" id="SM01049"/>
    </source>
</evidence>
<evidence type="ECO:0000313" key="8">
    <source>
        <dbReference type="EMBL" id="QFI39259.1"/>
    </source>
</evidence>
<evidence type="ECO:0000313" key="9">
    <source>
        <dbReference type="Proteomes" id="UP000327424"/>
    </source>
</evidence>
<dbReference type="InterPro" id="IPR033480">
    <property type="entry name" value="sCache_2"/>
</dbReference>
<evidence type="ECO:0000256" key="6">
    <source>
        <dbReference type="SAM" id="Phobius"/>
    </source>
</evidence>
<keyword evidence="9" id="KW-1185">Reference proteome</keyword>
<evidence type="ECO:0000256" key="3">
    <source>
        <dbReference type="ARBA" id="ARBA00022692"/>
    </source>
</evidence>
<name>A0A5J6WMD0_MORMI</name>
<evidence type="ECO:0000256" key="2">
    <source>
        <dbReference type="ARBA" id="ARBA00022475"/>
    </source>
</evidence>
<gene>
    <name evidence="8" type="ORF">FR932_16080</name>
</gene>
<dbReference type="KEGG" id="mmaa:FR932_16080"/>
<sequence>MCRRYSVTYQITCVIVVSVMILMSIALGYLSILRGEILAERKSRLVNIIDKTEAIFQRYDLYYQSGVLSLEDAQKQALKRVILLDDNYIFVFDDNYTLLASLGGVDSEHENVKMLQDSDGHFTYQIIHEQADKLIEGTFVSYCFPLFIGGEAVRKISYSKRFSAWGWTYGAGVYIDDIDSIIGHTLISFDESVV</sequence>
<dbReference type="AlphaFoldDB" id="A0A5J6WMD0"/>
<evidence type="ECO:0000256" key="1">
    <source>
        <dbReference type="ARBA" id="ARBA00004651"/>
    </source>
</evidence>
<evidence type="ECO:0000256" key="4">
    <source>
        <dbReference type="ARBA" id="ARBA00022989"/>
    </source>
</evidence>
<dbReference type="Gene3D" id="3.30.450.20">
    <property type="entry name" value="PAS domain"/>
    <property type="match status" value="1"/>
</dbReference>
<accession>A0A5J6WMD0</accession>
<dbReference type="SMART" id="SM01049">
    <property type="entry name" value="Cache_2"/>
    <property type="match status" value="1"/>
</dbReference>
<keyword evidence="5 6" id="KW-0472">Membrane</keyword>
<proteinExistence type="predicted"/>
<feature type="transmembrane region" description="Helical" evidence="6">
    <location>
        <begin position="6"/>
        <end position="32"/>
    </location>
</feature>
<comment type="subcellular location">
    <subcellularLocation>
        <location evidence="1">Cell membrane</location>
        <topology evidence="1">Multi-pass membrane protein</topology>
    </subcellularLocation>
</comment>
<keyword evidence="3 6" id="KW-0812">Transmembrane</keyword>
<feature type="domain" description="Single Cache" evidence="7">
    <location>
        <begin position="34"/>
        <end position="125"/>
    </location>
</feature>
<keyword evidence="4 6" id="KW-1133">Transmembrane helix</keyword>
<dbReference type="RefSeq" id="WP_019439690.1">
    <property type="nucleotide sequence ID" value="NZ_ALOE01000003.1"/>
</dbReference>
<reference evidence="8 9" key="1">
    <citation type="submission" date="2019-09" db="EMBL/GenBank/DDBJ databases">
        <title>Hybrid Assembly of the complete Genome of the Deep-Sea Bacterium Moritella marina from long Nanopore and Illumina reads.</title>
        <authorList>
            <person name="Magin S."/>
            <person name="Georgoulis A."/>
            <person name="Papadimitriou K."/>
            <person name="Iliakis G."/>
            <person name="Vorgias C.E."/>
        </authorList>
    </citation>
    <scope>NUCLEOTIDE SEQUENCE [LARGE SCALE GENOMIC DNA]</scope>
    <source>
        <strain evidence="8 9">MP-1</strain>
    </source>
</reference>